<protein>
    <submittedName>
        <fullName evidence="2">Uncharacterized protein</fullName>
    </submittedName>
</protein>
<keyword evidence="3" id="KW-1185">Reference proteome</keyword>
<evidence type="ECO:0000256" key="1">
    <source>
        <dbReference type="SAM" id="MobiDB-lite"/>
    </source>
</evidence>
<feature type="compositionally biased region" description="Basic and acidic residues" evidence="1">
    <location>
        <begin position="82"/>
        <end position="93"/>
    </location>
</feature>
<dbReference type="EnsemblPlants" id="evm.model.ctgX34.4">
    <property type="protein sequence ID" value="cds.evm.model.ctgX34.4"/>
    <property type="gene ID" value="evm.TU.ctgX34.4"/>
</dbReference>
<evidence type="ECO:0000313" key="3">
    <source>
        <dbReference type="Proteomes" id="UP000596661"/>
    </source>
</evidence>
<proteinExistence type="predicted"/>
<dbReference type="AlphaFoldDB" id="A0A803QSA5"/>
<reference evidence="2" key="1">
    <citation type="submission" date="2021-03" db="UniProtKB">
        <authorList>
            <consortium name="EnsemblPlants"/>
        </authorList>
    </citation>
    <scope>IDENTIFICATION</scope>
</reference>
<accession>A0A803QSA5</accession>
<organism evidence="2 3">
    <name type="scientific">Cannabis sativa</name>
    <name type="common">Hemp</name>
    <name type="synonym">Marijuana</name>
    <dbReference type="NCBI Taxonomy" id="3483"/>
    <lineage>
        <taxon>Eukaryota</taxon>
        <taxon>Viridiplantae</taxon>
        <taxon>Streptophyta</taxon>
        <taxon>Embryophyta</taxon>
        <taxon>Tracheophyta</taxon>
        <taxon>Spermatophyta</taxon>
        <taxon>Magnoliopsida</taxon>
        <taxon>eudicotyledons</taxon>
        <taxon>Gunneridae</taxon>
        <taxon>Pentapetalae</taxon>
        <taxon>rosids</taxon>
        <taxon>fabids</taxon>
        <taxon>Rosales</taxon>
        <taxon>Cannabaceae</taxon>
        <taxon>Cannabis</taxon>
    </lineage>
</organism>
<feature type="region of interest" description="Disordered" evidence="1">
    <location>
        <begin position="82"/>
        <end position="102"/>
    </location>
</feature>
<evidence type="ECO:0000313" key="2">
    <source>
        <dbReference type="EnsemblPlants" id="cds.evm.model.ctgX34.4"/>
    </source>
</evidence>
<sequence>DYFLKSARRAQSQAKSGIVTHRLSHCPRGRGACYNYSAAILPKKLAKIKKKREESHNRANYPKLAWSLWSWLQSMTSFHEGHTLGSKEAESAKRQHAQPVRA</sequence>
<name>A0A803QSA5_CANSA</name>
<dbReference type="Gramene" id="evm.model.ctgX34.4">
    <property type="protein sequence ID" value="cds.evm.model.ctgX34.4"/>
    <property type="gene ID" value="evm.TU.ctgX34.4"/>
</dbReference>
<dbReference type="Proteomes" id="UP000596661">
    <property type="component" value="Unassembled WGS sequence"/>
</dbReference>